<evidence type="ECO:0000313" key="1">
    <source>
        <dbReference type="EMBL" id="EIM96213.1"/>
    </source>
</evidence>
<reference evidence="1 2" key="1">
    <citation type="journal article" date="2012" name="J. Bacteriol.">
        <title>Draft Genome Sequence of the Soil Bacterium Burkholderia terrae Strain BS001, Which Interacts with Fungal Surface Structures.</title>
        <authorList>
            <person name="Nazir R."/>
            <person name="Hansen M.A."/>
            <person name="Sorensen S."/>
            <person name="van Elsas J.D."/>
        </authorList>
    </citation>
    <scope>NUCLEOTIDE SEQUENCE [LARGE SCALE GENOMIC DNA]</scope>
    <source>
        <strain evidence="1 2">BS001</strain>
    </source>
</reference>
<protein>
    <submittedName>
        <fullName evidence="1">Uncharacterized protein</fullName>
    </submittedName>
</protein>
<proteinExistence type="predicted"/>
<dbReference type="Proteomes" id="UP000004980">
    <property type="component" value="Unassembled WGS sequence"/>
</dbReference>
<accession>A0ABN0FC10</accession>
<gene>
    <name evidence="1" type="ORF">WQE_35290</name>
</gene>
<organism evidence="1 2">
    <name type="scientific">Paraburkholderia hospita</name>
    <dbReference type="NCBI Taxonomy" id="169430"/>
    <lineage>
        <taxon>Bacteria</taxon>
        <taxon>Pseudomonadati</taxon>
        <taxon>Pseudomonadota</taxon>
        <taxon>Betaproteobacteria</taxon>
        <taxon>Burkholderiales</taxon>
        <taxon>Burkholderiaceae</taxon>
        <taxon>Paraburkholderia</taxon>
    </lineage>
</organism>
<name>A0ABN0FC10_9BURK</name>
<evidence type="ECO:0000313" key="2">
    <source>
        <dbReference type="Proteomes" id="UP000004980"/>
    </source>
</evidence>
<sequence>MKKHAQVSRWTVIFEISEGIADVGGSGLVELAFFQIDVVKWINRFRGMVHFVFNVGSLFRSMGN</sequence>
<dbReference type="EMBL" id="AKAU01000202">
    <property type="protein sequence ID" value="EIM96213.1"/>
    <property type="molecule type" value="Genomic_DNA"/>
</dbReference>
<comment type="caution">
    <text evidence="1">The sequence shown here is derived from an EMBL/GenBank/DDBJ whole genome shotgun (WGS) entry which is preliminary data.</text>
</comment>
<keyword evidence="2" id="KW-1185">Reference proteome</keyword>